<evidence type="ECO:0000313" key="1">
    <source>
        <dbReference type="EMBL" id="CAG8829172.1"/>
    </source>
</evidence>
<protein>
    <submittedName>
        <fullName evidence="1">6899_t:CDS:1</fullName>
    </submittedName>
</protein>
<name>A0ABN7WEK5_GIGMA</name>
<keyword evidence="2" id="KW-1185">Reference proteome</keyword>
<dbReference type="Proteomes" id="UP000789901">
    <property type="component" value="Unassembled WGS sequence"/>
</dbReference>
<comment type="caution">
    <text evidence="1">The sequence shown here is derived from an EMBL/GenBank/DDBJ whole genome shotgun (WGS) entry which is preliminary data.</text>
</comment>
<organism evidence="1 2">
    <name type="scientific">Gigaspora margarita</name>
    <dbReference type="NCBI Taxonomy" id="4874"/>
    <lineage>
        <taxon>Eukaryota</taxon>
        <taxon>Fungi</taxon>
        <taxon>Fungi incertae sedis</taxon>
        <taxon>Mucoromycota</taxon>
        <taxon>Glomeromycotina</taxon>
        <taxon>Glomeromycetes</taxon>
        <taxon>Diversisporales</taxon>
        <taxon>Gigasporaceae</taxon>
        <taxon>Gigaspora</taxon>
    </lineage>
</organism>
<dbReference type="EMBL" id="CAJVQB010041105">
    <property type="protein sequence ID" value="CAG8829172.1"/>
    <property type="molecule type" value="Genomic_DNA"/>
</dbReference>
<evidence type="ECO:0000313" key="2">
    <source>
        <dbReference type="Proteomes" id="UP000789901"/>
    </source>
</evidence>
<proteinExistence type="predicted"/>
<reference evidence="1 2" key="1">
    <citation type="submission" date="2021-06" db="EMBL/GenBank/DDBJ databases">
        <authorList>
            <person name="Kallberg Y."/>
            <person name="Tangrot J."/>
            <person name="Rosling A."/>
        </authorList>
    </citation>
    <scope>NUCLEOTIDE SEQUENCE [LARGE SCALE GENOMIC DNA]</scope>
    <source>
        <strain evidence="1 2">120-4 pot B 10/14</strain>
    </source>
</reference>
<feature type="non-terminal residue" evidence="1">
    <location>
        <position position="1"/>
    </location>
</feature>
<accession>A0ABN7WEK5</accession>
<gene>
    <name evidence="1" type="ORF">GMARGA_LOCUS29920</name>
</gene>
<sequence length="82" mass="9519">FRQTTVLDQISNLFLELSVIMQNLLIQNTRGCPIGTKNTSKLSTQKDQFGFEFVEPEMHTKKCDLYQKTGYNSRICEQNNNK</sequence>